<feature type="signal peptide" evidence="1">
    <location>
        <begin position="1"/>
        <end position="19"/>
    </location>
</feature>
<dbReference type="AlphaFoldDB" id="A0A212IXI2"/>
<name>A0A212IXI2_9BACT</name>
<accession>A0A212IXI2</accession>
<dbReference type="RefSeq" id="WP_296938291.1">
    <property type="nucleotide sequence ID" value="NZ_LT599032.1"/>
</dbReference>
<dbReference type="EMBL" id="FLUM01000001">
    <property type="protein sequence ID" value="SBV91635.1"/>
    <property type="molecule type" value="Genomic_DNA"/>
</dbReference>
<evidence type="ECO:0000313" key="3">
    <source>
        <dbReference type="EMBL" id="SBV91635.1"/>
    </source>
</evidence>
<dbReference type="InterPro" id="IPR054527">
    <property type="entry name" value="BCE_2095-like_N"/>
</dbReference>
<gene>
    <name evidence="3" type="ORF">KL86DYS1_10390</name>
</gene>
<feature type="chain" id="PRO_5012758558" description="BCE-2095-like N-terminal domain-containing protein" evidence="1">
    <location>
        <begin position="20"/>
        <end position="390"/>
    </location>
</feature>
<dbReference type="InterPro" id="IPR038765">
    <property type="entry name" value="Papain-like_cys_pep_sf"/>
</dbReference>
<dbReference type="Pfam" id="PF22316">
    <property type="entry name" value="ABhydrolase-like_N"/>
    <property type="match status" value="1"/>
</dbReference>
<dbReference type="SUPFAM" id="SSF54001">
    <property type="entry name" value="Cysteine proteinases"/>
    <property type="match status" value="1"/>
</dbReference>
<evidence type="ECO:0000259" key="2">
    <source>
        <dbReference type="Pfam" id="PF22316"/>
    </source>
</evidence>
<organism evidence="3">
    <name type="scientific">uncultured Dysgonomonas sp</name>
    <dbReference type="NCBI Taxonomy" id="206096"/>
    <lineage>
        <taxon>Bacteria</taxon>
        <taxon>Pseudomonadati</taxon>
        <taxon>Bacteroidota</taxon>
        <taxon>Bacteroidia</taxon>
        <taxon>Bacteroidales</taxon>
        <taxon>Dysgonomonadaceae</taxon>
        <taxon>Dysgonomonas</taxon>
        <taxon>environmental samples</taxon>
    </lineage>
</organism>
<proteinExistence type="predicted"/>
<sequence>MKKYLSFLILAFLSIAIQAQSDFKKSVEADYQQMADYIKKKDYNSPIFILKGIENRYSLLPNDEKKNYDGLLKDIYYNLACCYAMTGKETEALVSLENAIKEGYVNYAHIKKDTDLDSLRDLMKFKELLEPLRQKGDYVYILQQSGSYMKEPPAFTYQQPADIELVKLKEYFNLDSIAGNGNEVSKILNLMTWSHNLIRHDGSYMPPVEERTAISFYEYVKKNDKGINCRALAIFLNECYLAMGFKSYFITCLPKNEDDPDCHVINSVYSTVLNKWIWIDPTFNAWVKDEKGNMLGIREVRTRIIEGLPVFINEEANWNNKTKYTKEMYIDSYMSKNLYWFNRSAKSEINTDMTREYNCKVALLPLNHYLKNRDSLTYYSHDDNYFWENQ</sequence>
<protein>
    <recommendedName>
        <fullName evidence="2">BCE-2095-like N-terminal domain-containing protein</fullName>
    </recommendedName>
</protein>
<keyword evidence="1" id="KW-0732">Signal</keyword>
<reference evidence="3" key="1">
    <citation type="submission" date="2016-04" db="EMBL/GenBank/DDBJ databases">
        <authorList>
            <person name="Evans L.H."/>
            <person name="Alamgir A."/>
            <person name="Owens N."/>
            <person name="Weber N.D."/>
            <person name="Virtaneva K."/>
            <person name="Barbian K."/>
            <person name="Babar A."/>
            <person name="Rosenke K."/>
        </authorList>
    </citation>
    <scope>NUCLEOTIDE SEQUENCE</scope>
    <source>
        <strain evidence="3">86-1</strain>
    </source>
</reference>
<dbReference type="NCBIfam" id="NF047558">
    <property type="entry name" value="TPR_END_plus"/>
    <property type="match status" value="1"/>
</dbReference>
<feature type="domain" description="BCE-2095-like N-terminal" evidence="2">
    <location>
        <begin position="51"/>
        <end position="130"/>
    </location>
</feature>
<evidence type="ECO:0000256" key="1">
    <source>
        <dbReference type="SAM" id="SignalP"/>
    </source>
</evidence>